<dbReference type="Proteomes" id="UP000252733">
    <property type="component" value="Unassembled WGS sequence"/>
</dbReference>
<evidence type="ECO:0000313" key="1">
    <source>
        <dbReference type="EMBL" id="RCW36819.1"/>
    </source>
</evidence>
<accession>A0A368V6V3</accession>
<organism evidence="1 2">
    <name type="scientific">Marinilabilia salmonicolor</name>
    <dbReference type="NCBI Taxonomy" id="989"/>
    <lineage>
        <taxon>Bacteria</taxon>
        <taxon>Pseudomonadati</taxon>
        <taxon>Bacteroidota</taxon>
        <taxon>Bacteroidia</taxon>
        <taxon>Marinilabiliales</taxon>
        <taxon>Marinilabiliaceae</taxon>
        <taxon>Marinilabilia</taxon>
    </lineage>
</organism>
<sequence>MYREKIFLLLAVLFLSVLPVEAESVRPEGIRKVLKRIVDWQI</sequence>
<reference evidence="1 2" key="1">
    <citation type="submission" date="2018-07" db="EMBL/GenBank/DDBJ databases">
        <title>Freshwater and sediment microbial communities from various areas in North America, analyzing microbe dynamics in response to fracking.</title>
        <authorList>
            <person name="Lamendella R."/>
        </authorList>
    </citation>
    <scope>NUCLEOTIDE SEQUENCE [LARGE SCALE GENOMIC DNA]</scope>
    <source>
        <strain evidence="1 2">160A</strain>
    </source>
</reference>
<gene>
    <name evidence="1" type="ORF">DFO77_107110</name>
</gene>
<dbReference type="AlphaFoldDB" id="A0A368V6V3"/>
<name>A0A368V6V3_9BACT</name>
<evidence type="ECO:0000313" key="2">
    <source>
        <dbReference type="Proteomes" id="UP000252733"/>
    </source>
</evidence>
<comment type="caution">
    <text evidence="1">The sequence shown here is derived from an EMBL/GenBank/DDBJ whole genome shotgun (WGS) entry which is preliminary data.</text>
</comment>
<dbReference type="EMBL" id="QPIZ01000007">
    <property type="protein sequence ID" value="RCW36819.1"/>
    <property type="molecule type" value="Genomic_DNA"/>
</dbReference>
<proteinExistence type="predicted"/>
<protein>
    <submittedName>
        <fullName evidence="1">Uncharacterized protein</fullName>
    </submittedName>
</protein>
<keyword evidence="2" id="KW-1185">Reference proteome</keyword>